<evidence type="ECO:0000256" key="1">
    <source>
        <dbReference type="SAM" id="MobiDB-lite"/>
    </source>
</evidence>
<evidence type="ECO:0000256" key="2">
    <source>
        <dbReference type="SAM" id="Phobius"/>
    </source>
</evidence>
<evidence type="ECO:0000313" key="4">
    <source>
        <dbReference type="Proteomes" id="UP000663850"/>
    </source>
</evidence>
<dbReference type="EMBL" id="CAJMWZ010005993">
    <property type="protein sequence ID" value="CAE6513755.1"/>
    <property type="molecule type" value="Genomic_DNA"/>
</dbReference>
<name>A0A8H3HGF9_9AGAM</name>
<feature type="transmembrane region" description="Helical" evidence="2">
    <location>
        <begin position="77"/>
        <end position="99"/>
    </location>
</feature>
<feature type="transmembrane region" description="Helical" evidence="2">
    <location>
        <begin position="44"/>
        <end position="65"/>
    </location>
</feature>
<feature type="region of interest" description="Disordered" evidence="1">
    <location>
        <begin position="332"/>
        <end position="373"/>
    </location>
</feature>
<feature type="compositionally biased region" description="Low complexity" evidence="1">
    <location>
        <begin position="610"/>
        <end position="620"/>
    </location>
</feature>
<proteinExistence type="predicted"/>
<feature type="region of interest" description="Disordered" evidence="1">
    <location>
        <begin position="459"/>
        <end position="481"/>
    </location>
</feature>
<feature type="compositionally biased region" description="Polar residues" evidence="1">
    <location>
        <begin position="506"/>
        <end position="515"/>
    </location>
</feature>
<feature type="region of interest" description="Disordered" evidence="1">
    <location>
        <begin position="254"/>
        <end position="274"/>
    </location>
</feature>
<comment type="caution">
    <text evidence="3">The sequence shown here is derived from an EMBL/GenBank/DDBJ whole genome shotgun (WGS) entry which is preliminary data.</text>
</comment>
<dbReference type="AlphaFoldDB" id="A0A8H3HGF9"/>
<keyword evidence="2" id="KW-1133">Transmembrane helix</keyword>
<keyword evidence="2" id="KW-0812">Transmembrane</keyword>
<accession>A0A8H3HGF9</accession>
<organism evidence="3 4">
    <name type="scientific">Rhizoctonia solani</name>
    <dbReference type="NCBI Taxonomy" id="456999"/>
    <lineage>
        <taxon>Eukaryota</taxon>
        <taxon>Fungi</taxon>
        <taxon>Dikarya</taxon>
        <taxon>Basidiomycota</taxon>
        <taxon>Agaricomycotina</taxon>
        <taxon>Agaricomycetes</taxon>
        <taxon>Cantharellales</taxon>
        <taxon>Ceratobasidiaceae</taxon>
        <taxon>Rhizoctonia</taxon>
    </lineage>
</organism>
<feature type="region of interest" description="Disordered" evidence="1">
    <location>
        <begin position="213"/>
        <end position="235"/>
    </location>
</feature>
<feature type="compositionally biased region" description="Polar residues" evidence="1">
    <location>
        <begin position="658"/>
        <end position="669"/>
    </location>
</feature>
<evidence type="ECO:0000313" key="3">
    <source>
        <dbReference type="EMBL" id="CAE6513755.1"/>
    </source>
</evidence>
<feature type="region of interest" description="Disordered" evidence="1">
    <location>
        <begin position="504"/>
        <end position="523"/>
    </location>
</feature>
<gene>
    <name evidence="3" type="ORF">RDB_LOCUS109179</name>
</gene>
<dbReference type="Proteomes" id="UP000663850">
    <property type="component" value="Unassembled WGS sequence"/>
</dbReference>
<feature type="compositionally biased region" description="Low complexity" evidence="1">
    <location>
        <begin position="332"/>
        <end position="345"/>
    </location>
</feature>
<protein>
    <submittedName>
        <fullName evidence="3">Uncharacterized protein</fullName>
    </submittedName>
</protein>
<keyword evidence="2" id="KW-0472">Membrane</keyword>
<feature type="compositionally biased region" description="Pro residues" evidence="1">
    <location>
        <begin position="263"/>
        <end position="272"/>
    </location>
</feature>
<feature type="region of interest" description="Disordered" evidence="1">
    <location>
        <begin position="535"/>
        <end position="567"/>
    </location>
</feature>
<sequence>MFHGFGLRFVSLMLVSLCQGVLSLLSVANIVIANLPGSSTTLPILIVATNAPMSIAIMVIMVLDYMKRSPLSVLNEAVLCAAVGLIDLISAVTIVFFSMGNAICQARSNFAFWNACGAHFAVIALLWTVTFLVTVYAVCLAYAAKRYSRLHPLDQSSVWKKKVKQVHWSRASYSPKNPPGRRLRKQGPLDIESLRRVVVDKDSRTLSRQIGYVSSSPLPATPSRPIGHPPGLDSPAGFAERMGYFRRDARGEYVPSTPTLRRGPPPGYVHPVPPEKVERGTIFRMQTPGITDTRRPSFPDLPNPFPPAHTSRGAVPLAQGPVDLMAASWSSSHFSASSSGSSPGLAGLGAGPEPQKDSLRISAPIPLGSPQVRGDNSLITGSIQAPRNNVYLGSQQRSFHAPLAPGGTQSLALPRRSLQPLKPLSLPASPRSGQHIGVQNGIGYPRKYSLPQSSLATAVSSMSAHRPTSLSSPQTQPRTDSAFIPTTLTRPAFLQSTLATLPPATLSPSTKQRVSNPAYPLPLPPLSTYPIKSVAASARPSTQGGLKPDLSSEEPTQGGRRVMKDRPLSLVSTVSCYSTSSASHGPPPVREYILSLTSPTQTEDAVADESLQQSDSALSRRSSKSKKAPNIARSTSRHGPAPQNLWGGTGNGPARRNLASQFQRPQVLR</sequence>
<feature type="transmembrane region" description="Helical" evidence="2">
    <location>
        <begin position="12"/>
        <end position="32"/>
    </location>
</feature>
<feature type="transmembrane region" description="Helical" evidence="2">
    <location>
        <begin position="119"/>
        <end position="143"/>
    </location>
</feature>
<feature type="region of interest" description="Disordered" evidence="1">
    <location>
        <begin position="600"/>
        <end position="669"/>
    </location>
</feature>
<reference evidence="3" key="1">
    <citation type="submission" date="2021-01" db="EMBL/GenBank/DDBJ databases">
        <authorList>
            <person name="Kaushik A."/>
        </authorList>
    </citation>
    <scope>NUCLEOTIDE SEQUENCE</scope>
    <source>
        <strain evidence="3">Type strain: AG8-Rh-89/</strain>
    </source>
</reference>